<dbReference type="AlphaFoldDB" id="A0A382FMR8"/>
<keyword evidence="1" id="KW-0472">Membrane</keyword>
<reference evidence="2" key="1">
    <citation type="submission" date="2018-05" db="EMBL/GenBank/DDBJ databases">
        <authorList>
            <person name="Lanie J.A."/>
            <person name="Ng W.-L."/>
            <person name="Kazmierczak K.M."/>
            <person name="Andrzejewski T.M."/>
            <person name="Davidsen T.M."/>
            <person name="Wayne K.J."/>
            <person name="Tettelin H."/>
            <person name="Glass J.I."/>
            <person name="Rusch D."/>
            <person name="Podicherti R."/>
            <person name="Tsui H.-C.T."/>
            <person name="Winkler M.E."/>
        </authorList>
    </citation>
    <scope>NUCLEOTIDE SEQUENCE</scope>
</reference>
<evidence type="ECO:0000313" key="2">
    <source>
        <dbReference type="EMBL" id="SVB64416.1"/>
    </source>
</evidence>
<sequence>VLFINCLFVDDDFADVPEELSQDNKIEKINEQLIARIEMIEKKQLSSRWMWLIMFLLILILLTKH</sequence>
<proteinExistence type="predicted"/>
<accession>A0A382FMR8</accession>
<feature type="non-terminal residue" evidence="2">
    <location>
        <position position="1"/>
    </location>
</feature>
<evidence type="ECO:0000256" key="1">
    <source>
        <dbReference type="SAM" id="Phobius"/>
    </source>
</evidence>
<keyword evidence="1" id="KW-1133">Transmembrane helix</keyword>
<name>A0A382FMR8_9ZZZZ</name>
<organism evidence="2">
    <name type="scientific">marine metagenome</name>
    <dbReference type="NCBI Taxonomy" id="408172"/>
    <lineage>
        <taxon>unclassified sequences</taxon>
        <taxon>metagenomes</taxon>
        <taxon>ecological metagenomes</taxon>
    </lineage>
</organism>
<keyword evidence="1" id="KW-0812">Transmembrane</keyword>
<protein>
    <submittedName>
        <fullName evidence="2">Uncharacterized protein</fullName>
    </submittedName>
</protein>
<dbReference type="EMBL" id="UINC01050902">
    <property type="protein sequence ID" value="SVB64416.1"/>
    <property type="molecule type" value="Genomic_DNA"/>
</dbReference>
<gene>
    <name evidence="2" type="ORF">METZ01_LOCUS217270</name>
</gene>
<feature type="transmembrane region" description="Helical" evidence="1">
    <location>
        <begin position="45"/>
        <end position="63"/>
    </location>
</feature>